<dbReference type="EMBL" id="OZ034829">
    <property type="protein sequence ID" value="CAL1685727.1"/>
    <property type="molecule type" value="Genomic_DNA"/>
</dbReference>
<keyword evidence="2" id="KW-1185">Reference proteome</keyword>
<evidence type="ECO:0000313" key="1">
    <source>
        <dbReference type="EMBL" id="CAL1685727.1"/>
    </source>
</evidence>
<accession>A0AAV2NZM3</accession>
<dbReference type="Proteomes" id="UP001497644">
    <property type="component" value="Chromosome 6"/>
</dbReference>
<sequence length="100" mass="11515">MDIKKPQVLSDILNAYHSPHMELLILLKPMMAPPNGTSIIQNNKPTIEHRTSMEYPAFRSLASLLPLLNVQSQRSIHQPDISLSQDTRLSWRNRDEIDEK</sequence>
<evidence type="ECO:0000313" key="2">
    <source>
        <dbReference type="Proteomes" id="UP001497644"/>
    </source>
</evidence>
<protein>
    <submittedName>
        <fullName evidence="1">Uncharacterized protein</fullName>
    </submittedName>
</protein>
<reference evidence="1" key="1">
    <citation type="submission" date="2024-04" db="EMBL/GenBank/DDBJ databases">
        <authorList>
            <consortium name="Molecular Ecology Group"/>
        </authorList>
    </citation>
    <scope>NUCLEOTIDE SEQUENCE</scope>
</reference>
<organism evidence="1 2">
    <name type="scientific">Lasius platythorax</name>
    <dbReference type="NCBI Taxonomy" id="488582"/>
    <lineage>
        <taxon>Eukaryota</taxon>
        <taxon>Metazoa</taxon>
        <taxon>Ecdysozoa</taxon>
        <taxon>Arthropoda</taxon>
        <taxon>Hexapoda</taxon>
        <taxon>Insecta</taxon>
        <taxon>Pterygota</taxon>
        <taxon>Neoptera</taxon>
        <taxon>Endopterygota</taxon>
        <taxon>Hymenoptera</taxon>
        <taxon>Apocrita</taxon>
        <taxon>Aculeata</taxon>
        <taxon>Formicoidea</taxon>
        <taxon>Formicidae</taxon>
        <taxon>Formicinae</taxon>
        <taxon>Lasius</taxon>
        <taxon>Lasius</taxon>
    </lineage>
</organism>
<proteinExistence type="predicted"/>
<dbReference type="AlphaFoldDB" id="A0AAV2NZM3"/>
<name>A0AAV2NZM3_9HYME</name>
<gene>
    <name evidence="1" type="ORF">LPLAT_LOCUS11147</name>
</gene>